<proteinExistence type="inferred from homology"/>
<dbReference type="CDD" id="cd06342">
    <property type="entry name" value="PBP1_ABC_LIVBP-like"/>
    <property type="match status" value="1"/>
</dbReference>
<dbReference type="PRINTS" id="PR00337">
    <property type="entry name" value="LEUILEVALBP"/>
</dbReference>
<comment type="similarity">
    <text evidence="1">Belongs to the leucine-binding protein family.</text>
</comment>
<dbReference type="EMBL" id="SBIP01000001">
    <property type="protein sequence ID" value="RWX81293.1"/>
    <property type="molecule type" value="Genomic_DNA"/>
</dbReference>
<evidence type="ECO:0000259" key="6">
    <source>
        <dbReference type="Pfam" id="PF13458"/>
    </source>
</evidence>
<evidence type="ECO:0000313" key="8">
    <source>
        <dbReference type="Proteomes" id="UP000287687"/>
    </source>
</evidence>
<protein>
    <submittedName>
        <fullName evidence="7">Branched-chain amino acid ABC transporter substrate-binding protein</fullName>
    </submittedName>
</protein>
<keyword evidence="2" id="KW-0813">Transport</keyword>
<dbReference type="InterPro" id="IPR028081">
    <property type="entry name" value="Leu-bd"/>
</dbReference>
<evidence type="ECO:0000256" key="2">
    <source>
        <dbReference type="ARBA" id="ARBA00022448"/>
    </source>
</evidence>
<dbReference type="PANTHER" id="PTHR47151:SF2">
    <property type="entry name" value="AMINO ACID BINDING PROTEIN"/>
    <property type="match status" value="1"/>
</dbReference>
<organism evidence="7 8">
    <name type="scientific">Neorhizobium lilium</name>
    <dbReference type="NCBI Taxonomy" id="2503024"/>
    <lineage>
        <taxon>Bacteria</taxon>
        <taxon>Pseudomonadati</taxon>
        <taxon>Pseudomonadota</taxon>
        <taxon>Alphaproteobacteria</taxon>
        <taxon>Hyphomicrobiales</taxon>
        <taxon>Rhizobiaceae</taxon>
        <taxon>Rhizobium/Agrobacterium group</taxon>
        <taxon>Neorhizobium</taxon>
    </lineage>
</organism>
<dbReference type="Pfam" id="PF13458">
    <property type="entry name" value="Peripla_BP_6"/>
    <property type="match status" value="1"/>
</dbReference>
<evidence type="ECO:0000256" key="5">
    <source>
        <dbReference type="SAM" id="SignalP"/>
    </source>
</evidence>
<dbReference type="AlphaFoldDB" id="A0A444LLV6"/>
<dbReference type="Gene3D" id="3.40.50.2300">
    <property type="match status" value="2"/>
</dbReference>
<evidence type="ECO:0000256" key="1">
    <source>
        <dbReference type="ARBA" id="ARBA00010062"/>
    </source>
</evidence>
<dbReference type="InterPro" id="IPR000709">
    <property type="entry name" value="Leu_Ile_Val-bd"/>
</dbReference>
<accession>A0A444LLV6</accession>
<gene>
    <name evidence="7" type="ORF">EPK99_02955</name>
</gene>
<feature type="signal peptide" evidence="5">
    <location>
        <begin position="1"/>
        <end position="30"/>
    </location>
</feature>
<keyword evidence="4" id="KW-0029">Amino-acid transport</keyword>
<dbReference type="Proteomes" id="UP000287687">
    <property type="component" value="Unassembled WGS sequence"/>
</dbReference>
<name>A0A444LLV6_9HYPH</name>
<dbReference type="InterPro" id="IPR028082">
    <property type="entry name" value="Peripla_BP_I"/>
</dbReference>
<reference evidence="7 8" key="1">
    <citation type="submission" date="2019-01" db="EMBL/GenBank/DDBJ databases">
        <title>The draft genome of Rhizobium sp. 24NR.</title>
        <authorList>
            <person name="Liu L."/>
            <person name="Liang L."/>
            <person name="Shi S."/>
            <person name="Xu L."/>
            <person name="Wang X."/>
            <person name="Li L."/>
            <person name="Zhang X."/>
        </authorList>
    </citation>
    <scope>NUCLEOTIDE SEQUENCE [LARGE SCALE GENOMIC DNA]</scope>
    <source>
        <strain evidence="7 8">24NR</strain>
    </source>
</reference>
<dbReference type="OrthoDB" id="9791590at2"/>
<dbReference type="PANTHER" id="PTHR47151">
    <property type="entry name" value="LEU/ILE/VAL-BINDING ABC TRANSPORTER SUBUNIT"/>
    <property type="match status" value="1"/>
</dbReference>
<evidence type="ECO:0000256" key="3">
    <source>
        <dbReference type="ARBA" id="ARBA00022729"/>
    </source>
</evidence>
<sequence length="379" mass="40343">MRSAKHKGNTMKFIVSLSFGVSLIAAPSFAKDVTIGLAGPLSGPQAYFGSTWHNGFKLYIDKLNAAGGVNGTTVKIDQEDDKADPREGTLVAQKFCDNEDVVIGLVNFNSGVAQSTLPIYEDCTLPTMTFGSNPALTQQGYKYMVRPVANDFAGALLPAEYALQKLGAKSAIVVNDKQVFGQGISEIFGKNFTAGGGKLLDTLSVAPTDVDFTAVLAQIKTKNPDVIYLGAVMPQLALFAKQMHEQGVKATLLVPDGGYTPDYISQAGHANVQGSLVAVQAPPMDASPAIADFAKQYKEKFGSEAGPYSIYGYVQGQILEAVLKNAKGLTRADMNTGLHNVKVDTAIGHLEFDDVGELKVAPSYLYKVDGDKFTLIGQK</sequence>
<evidence type="ECO:0000313" key="7">
    <source>
        <dbReference type="EMBL" id="RWX81293.1"/>
    </source>
</evidence>
<evidence type="ECO:0000256" key="4">
    <source>
        <dbReference type="ARBA" id="ARBA00022970"/>
    </source>
</evidence>
<keyword evidence="8" id="KW-1185">Reference proteome</keyword>
<dbReference type="GO" id="GO:0006865">
    <property type="term" value="P:amino acid transport"/>
    <property type="evidence" value="ECO:0007669"/>
    <property type="project" value="UniProtKB-KW"/>
</dbReference>
<keyword evidence="3 5" id="KW-0732">Signal</keyword>
<feature type="domain" description="Leucine-binding protein" evidence="6">
    <location>
        <begin position="33"/>
        <end position="370"/>
    </location>
</feature>
<comment type="caution">
    <text evidence="7">The sequence shown here is derived from an EMBL/GenBank/DDBJ whole genome shotgun (WGS) entry which is preliminary data.</text>
</comment>
<feature type="chain" id="PRO_5019484088" evidence="5">
    <location>
        <begin position="31"/>
        <end position="379"/>
    </location>
</feature>
<dbReference type="SUPFAM" id="SSF53822">
    <property type="entry name" value="Periplasmic binding protein-like I"/>
    <property type="match status" value="1"/>
</dbReference>